<proteinExistence type="predicted"/>
<sequence>MKKIITLSMMLGFAVACQSPQEPVQGDWITGTEEEKLEKTEEHFQGFGKAMWEVSYRYKELYTAGKNQNWGYAAHHIEELEEAIELGLERRPEHAASAEIFLTVALPELEKAIHKKDSIAFFEKYEQLRVNCNACHQRRDHEYIKVRIPEYYQSVVE</sequence>
<accession>A0A967DZS4</accession>
<keyword evidence="2" id="KW-1185">Reference proteome</keyword>
<name>A0A967DZS4_9FLAO</name>
<dbReference type="Proteomes" id="UP000643701">
    <property type="component" value="Unassembled WGS sequence"/>
</dbReference>
<dbReference type="AlphaFoldDB" id="A0A967DZS4"/>
<dbReference type="RefSeq" id="WP_166400750.1">
    <property type="nucleotide sequence ID" value="NZ_JAANAS010000072.1"/>
</dbReference>
<evidence type="ECO:0000313" key="1">
    <source>
        <dbReference type="EMBL" id="NGZ90513.1"/>
    </source>
</evidence>
<gene>
    <name evidence="1" type="ORF">G7034_09630</name>
</gene>
<protein>
    <recommendedName>
        <fullName evidence="3">Cytochrome c domain-containing protein</fullName>
    </recommendedName>
</protein>
<dbReference type="EMBL" id="JAANAS010000072">
    <property type="protein sequence ID" value="NGZ90513.1"/>
    <property type="molecule type" value="Genomic_DNA"/>
</dbReference>
<evidence type="ECO:0000313" key="2">
    <source>
        <dbReference type="Proteomes" id="UP000643701"/>
    </source>
</evidence>
<comment type="caution">
    <text evidence="1">The sequence shown here is derived from an EMBL/GenBank/DDBJ whole genome shotgun (WGS) entry which is preliminary data.</text>
</comment>
<evidence type="ECO:0008006" key="3">
    <source>
        <dbReference type="Google" id="ProtNLM"/>
    </source>
</evidence>
<organism evidence="1 2">
    <name type="scientific">Psychroflexus maritimus</name>
    <dbReference type="NCBI Taxonomy" id="2714865"/>
    <lineage>
        <taxon>Bacteria</taxon>
        <taxon>Pseudomonadati</taxon>
        <taxon>Bacteroidota</taxon>
        <taxon>Flavobacteriia</taxon>
        <taxon>Flavobacteriales</taxon>
        <taxon>Flavobacteriaceae</taxon>
        <taxon>Psychroflexus</taxon>
    </lineage>
</organism>
<dbReference type="PROSITE" id="PS51257">
    <property type="entry name" value="PROKAR_LIPOPROTEIN"/>
    <property type="match status" value="1"/>
</dbReference>
<reference evidence="1" key="1">
    <citation type="submission" date="2020-03" db="EMBL/GenBank/DDBJ databases">
        <title>Psychroflexus Maritimus sp. nov., isolate from marine sediment.</title>
        <authorList>
            <person name="Zhong Y.-L."/>
        </authorList>
    </citation>
    <scope>NUCLEOTIDE SEQUENCE</scope>
    <source>
        <strain evidence="1">C1</strain>
    </source>
</reference>